<feature type="compositionally biased region" description="Basic residues" evidence="1">
    <location>
        <begin position="337"/>
        <end position="356"/>
    </location>
</feature>
<dbReference type="Gene3D" id="2.20.70.10">
    <property type="match status" value="2"/>
</dbReference>
<dbReference type="PANTHER" id="PTHR46697:SF1">
    <property type="entry name" value="FORMIN-BINDING PROTEIN 4"/>
    <property type="match status" value="1"/>
</dbReference>
<proteinExistence type="predicted"/>
<feature type="compositionally biased region" description="Basic residues" evidence="1">
    <location>
        <begin position="1182"/>
        <end position="1193"/>
    </location>
</feature>
<evidence type="ECO:0000313" key="4">
    <source>
        <dbReference type="Proteomes" id="UP001497497"/>
    </source>
</evidence>
<feature type="region of interest" description="Disordered" evidence="1">
    <location>
        <begin position="399"/>
        <end position="418"/>
    </location>
</feature>
<feature type="compositionally biased region" description="Basic and acidic residues" evidence="1">
    <location>
        <begin position="485"/>
        <end position="503"/>
    </location>
</feature>
<dbReference type="CDD" id="cd00201">
    <property type="entry name" value="WW"/>
    <property type="match status" value="2"/>
</dbReference>
<feature type="region of interest" description="Disordered" evidence="1">
    <location>
        <begin position="475"/>
        <end position="503"/>
    </location>
</feature>
<feature type="compositionally biased region" description="Acidic residues" evidence="1">
    <location>
        <begin position="810"/>
        <end position="825"/>
    </location>
</feature>
<feature type="compositionally biased region" description="Basic and acidic residues" evidence="1">
    <location>
        <begin position="826"/>
        <end position="839"/>
    </location>
</feature>
<dbReference type="InterPro" id="IPR001202">
    <property type="entry name" value="WW_dom"/>
</dbReference>
<evidence type="ECO:0000259" key="2">
    <source>
        <dbReference type="PROSITE" id="PS50020"/>
    </source>
</evidence>
<feature type="compositionally biased region" description="Basic and acidic residues" evidence="1">
    <location>
        <begin position="191"/>
        <end position="201"/>
    </location>
</feature>
<feature type="compositionally biased region" description="Basic and acidic residues" evidence="1">
    <location>
        <begin position="980"/>
        <end position="993"/>
    </location>
</feature>
<dbReference type="Proteomes" id="UP001497497">
    <property type="component" value="Unassembled WGS sequence"/>
</dbReference>
<evidence type="ECO:0000256" key="1">
    <source>
        <dbReference type="SAM" id="MobiDB-lite"/>
    </source>
</evidence>
<feature type="region of interest" description="Disordered" evidence="1">
    <location>
        <begin position="1150"/>
        <end position="1305"/>
    </location>
</feature>
<name>A0AAV2H7M0_LYMST</name>
<reference evidence="3 4" key="1">
    <citation type="submission" date="2024-04" db="EMBL/GenBank/DDBJ databases">
        <authorList>
            <consortium name="Genoscope - CEA"/>
            <person name="William W."/>
        </authorList>
    </citation>
    <scope>NUCLEOTIDE SEQUENCE [LARGE SCALE GENOMIC DNA]</scope>
</reference>
<sequence>MSRRGGKRKPVLQLGNSSSQLHRYGYSKEFHSKDKKGRVSALALVGSYSDSDSNENSESDDQQQVTETGEQVANELTEQNFEEASVVVPADVNMPSHDTTVQPSDMDDELKNFLSEIEAIPVPNDLISGNANITPSQPTAVKDLDTVAENISVSSASSSSGKSKINPYSMFVKGAVEFIQSTNQNVTNDDSGDHGKKKLEEENLPEEPTTSWQMVQDEHTQYYYYWNMETNRVTWEIPTEYTQFLLLHQEYEEKVSKLSAEQLQALKDKKANKKSLESVVTEKETIKKSRLEPKSNVSQHPPADLPKQAAGDLPSTNLVPPVAPDKSTHLQLDTDRRRKHKKEKKTHHKKKHKRKHSDSYSEGESDDLKQSLLVPDIGPVKTRDRSALSALARIVPYLSDQDGEDSEDNENSGQGAKSSLTKVAKTFLPEVEELLRDVDNIVPDTKPVLAANTAQLQLGQNEESKVLTAGDEVKNRFVLPPPPPFRDENITKDSNEPTCHEDDKYKAGDLVVGSIIQEVADESIVRSASSGDIISVSVNESPVADNVEGVTELVGLGQEQTKMEDLKNLESPELEKTVVKKIKPETREVIDMFAEDAPVKKSQSNESLQTLDLKMASETVSKDVRNKERSKDKVMEAVDKCPTTEKIKARMQLKDDKYSLKKGKTAQVVSKPVNLNNITKDEAMEEGEIAESVKTAHGTKVKADKSSHQSHGVKEKESLTKRSKDTRTSRENNTHPSREKVTHNHRDKDSHNHRDKDSHNHRDKDSHSSRDSHTSSQIKDREKDTQVSKEKDKMDSDRRKVINIVGYMSDGDDGEEGEVFDEKEEEEVKEKKKHEEVKSSSKKKKKDKKKDSRRRSKDKKSDQPSYQTLFDGKLDKEIISKVSDTLDQAISDIVSKTVCKIPSDTISDLPLKAIGKTSGHVISELTAKTECIVSSPALESSETKPAVDDVGEIDFDDLDDIDRALEVALEKKLEQKKVELSKYEDGDDEKMPPPEEQNTAHSLPETAESVSLSLESDMNISNCDKMATTESGPLGTVLPDDDKFKEEVKNVAELALNKLEFLDISTENLSRLQVLFIELQTRHTDWIAGGLSIEYFYQQLKVAEGLLEQYELSAVPEGWACQWDRANNRYYYRNKTTNRIQWEYPEVEGGDKAGEKTAATETEVVSAKVRENVVETDEQRKQRNSRSSRHRKRDEKERSKYDKRSSSHRYRRKRRRRRDHSSSSESSEESRQDRHHHKSKKKKRHRSERSPSVEIVEDSVEILKLENSTPAPPATNFETTVASSPHIQVAFSTPPPPPEGYTDDATTMQDMEESADETTVEDFSYNVDGISDAITQDIYSREDNPLSMSSTAVISKPPQIVLPQVSATPLSDPFLASAEFPLQQIVTSSQPTQYASQPAPSLTQSMIESACESVEGSNESDKQTKKKKKEKKTLATGSSIMMKKKHMTSMVQKWQKVKKEVEKEDRAKELRQAAIRKKIEELK</sequence>
<protein>
    <recommendedName>
        <fullName evidence="2">WW domain-containing protein</fullName>
    </recommendedName>
</protein>
<feature type="domain" description="WW" evidence="2">
    <location>
        <begin position="206"/>
        <end position="240"/>
    </location>
</feature>
<feature type="region of interest" description="Disordered" evidence="1">
    <location>
        <begin position="269"/>
        <end position="367"/>
    </location>
</feature>
<feature type="compositionally biased region" description="Polar residues" evidence="1">
    <location>
        <begin position="1388"/>
        <end position="1407"/>
    </location>
</feature>
<dbReference type="InterPro" id="IPR036020">
    <property type="entry name" value="WW_dom_sf"/>
</dbReference>
<dbReference type="PROSITE" id="PS50020">
    <property type="entry name" value="WW_DOMAIN_2"/>
    <property type="match status" value="2"/>
</dbReference>
<feature type="compositionally biased region" description="Acidic residues" evidence="1">
    <location>
        <begin position="401"/>
        <end position="410"/>
    </location>
</feature>
<feature type="compositionally biased region" description="Basic residues" evidence="1">
    <location>
        <begin position="1233"/>
        <end position="1247"/>
    </location>
</feature>
<feature type="region of interest" description="Disordered" evidence="1">
    <location>
        <begin position="1"/>
        <end position="69"/>
    </location>
</feature>
<feature type="compositionally biased region" description="Basic and acidic residues" evidence="1">
    <location>
        <begin position="701"/>
        <end position="800"/>
    </location>
</feature>
<dbReference type="EMBL" id="CAXITT010000051">
    <property type="protein sequence ID" value="CAL1529590.1"/>
    <property type="molecule type" value="Genomic_DNA"/>
</dbReference>
<feature type="compositionally biased region" description="Polar residues" evidence="1">
    <location>
        <begin position="1276"/>
        <end position="1286"/>
    </location>
</feature>
<dbReference type="SUPFAM" id="SSF51045">
    <property type="entry name" value="WW domain"/>
    <property type="match status" value="2"/>
</dbReference>
<feature type="compositionally biased region" description="Basic residues" evidence="1">
    <location>
        <begin position="1"/>
        <end position="10"/>
    </location>
</feature>
<dbReference type="PANTHER" id="PTHR46697">
    <property type="entry name" value="FORMIN-BINDING PROTEIN 4"/>
    <property type="match status" value="1"/>
</dbReference>
<gene>
    <name evidence="3" type="ORF">GSLYS_00003745001</name>
</gene>
<feature type="compositionally biased region" description="Basic and acidic residues" evidence="1">
    <location>
        <begin position="326"/>
        <end position="336"/>
    </location>
</feature>
<accession>A0AAV2H7M0</accession>
<feature type="region of interest" description="Disordered" evidence="1">
    <location>
        <begin position="674"/>
        <end position="868"/>
    </location>
</feature>
<organism evidence="3 4">
    <name type="scientific">Lymnaea stagnalis</name>
    <name type="common">Great pond snail</name>
    <name type="synonym">Helix stagnalis</name>
    <dbReference type="NCBI Taxonomy" id="6523"/>
    <lineage>
        <taxon>Eukaryota</taxon>
        <taxon>Metazoa</taxon>
        <taxon>Spiralia</taxon>
        <taxon>Lophotrochozoa</taxon>
        <taxon>Mollusca</taxon>
        <taxon>Gastropoda</taxon>
        <taxon>Heterobranchia</taxon>
        <taxon>Euthyneura</taxon>
        <taxon>Panpulmonata</taxon>
        <taxon>Hygrophila</taxon>
        <taxon>Lymnaeoidea</taxon>
        <taxon>Lymnaeidae</taxon>
        <taxon>Lymnaea</taxon>
    </lineage>
</organism>
<feature type="domain" description="WW" evidence="2">
    <location>
        <begin position="1113"/>
        <end position="1147"/>
    </location>
</feature>
<evidence type="ECO:0000313" key="3">
    <source>
        <dbReference type="EMBL" id="CAL1529590.1"/>
    </source>
</evidence>
<comment type="caution">
    <text evidence="3">The sequence shown here is derived from an EMBL/GenBank/DDBJ whole genome shotgun (WGS) entry which is preliminary data.</text>
</comment>
<feature type="compositionally biased region" description="Basic and acidic residues" evidence="1">
    <location>
        <begin position="1168"/>
        <end position="1181"/>
    </location>
</feature>
<feature type="compositionally biased region" description="Acidic residues" evidence="1">
    <location>
        <begin position="52"/>
        <end position="61"/>
    </location>
</feature>
<feature type="compositionally biased region" description="Basic residues" evidence="1">
    <location>
        <begin position="840"/>
        <end position="858"/>
    </location>
</feature>
<feature type="region of interest" description="Disordered" evidence="1">
    <location>
        <begin position="980"/>
        <end position="1008"/>
    </location>
</feature>
<feature type="region of interest" description="Disordered" evidence="1">
    <location>
        <begin position="1388"/>
        <end position="1455"/>
    </location>
</feature>
<dbReference type="SMART" id="SM00456">
    <property type="entry name" value="WW"/>
    <property type="match status" value="2"/>
</dbReference>
<feature type="compositionally biased region" description="Basic and acidic residues" evidence="1">
    <location>
        <begin position="269"/>
        <end position="293"/>
    </location>
</feature>
<feature type="compositionally biased region" description="Basic residues" evidence="1">
    <location>
        <begin position="1206"/>
        <end position="1219"/>
    </location>
</feature>
<feature type="compositionally biased region" description="Basic and acidic residues" evidence="1">
    <location>
        <begin position="1194"/>
        <end position="1205"/>
    </location>
</feature>
<feature type="region of interest" description="Disordered" evidence="1">
    <location>
        <begin position="183"/>
        <end position="210"/>
    </location>
</feature>
<dbReference type="InterPro" id="IPR053076">
    <property type="entry name" value="WW_domain_protein"/>
</dbReference>
<keyword evidence="4" id="KW-1185">Reference proteome</keyword>